<dbReference type="Proteomes" id="UP000614047">
    <property type="component" value="Unassembled WGS sequence"/>
</dbReference>
<keyword evidence="2 3" id="KW-0560">Oxidoreductase</keyword>
<evidence type="ECO:0000256" key="1">
    <source>
        <dbReference type="ARBA" id="ARBA00006484"/>
    </source>
</evidence>
<dbReference type="PANTHER" id="PTHR43943">
    <property type="entry name" value="DEHYDROGENASE/REDUCTASE (SDR FAMILY) MEMBER 4"/>
    <property type="match status" value="1"/>
</dbReference>
<name>A0A931DUS0_9ACTN</name>
<dbReference type="NCBIfam" id="NF005559">
    <property type="entry name" value="PRK07231.1"/>
    <property type="match status" value="1"/>
</dbReference>
<dbReference type="Gene3D" id="3.40.50.720">
    <property type="entry name" value="NAD(P)-binding Rossmann-like Domain"/>
    <property type="match status" value="1"/>
</dbReference>
<dbReference type="FunFam" id="3.40.50.720:FF:000084">
    <property type="entry name" value="Short-chain dehydrogenase reductase"/>
    <property type="match status" value="1"/>
</dbReference>
<protein>
    <submittedName>
        <fullName evidence="3">3-oxoacyl-[acyl-carrier protein] reductase</fullName>
        <ecNumber evidence="3">1.1.1.100</ecNumber>
    </submittedName>
</protein>
<dbReference type="PANTHER" id="PTHR43943:SF2">
    <property type="entry name" value="DEHYDROGENASE_REDUCTASE 4"/>
    <property type="match status" value="1"/>
</dbReference>
<dbReference type="GO" id="GO:0004316">
    <property type="term" value="F:3-oxoacyl-[acyl-carrier-protein] reductase (NADPH) activity"/>
    <property type="evidence" value="ECO:0007669"/>
    <property type="project" value="UniProtKB-EC"/>
</dbReference>
<accession>A0A931DUS0</accession>
<dbReference type="InterPro" id="IPR002347">
    <property type="entry name" value="SDR_fam"/>
</dbReference>
<gene>
    <name evidence="3" type="ORF">IW256_007181</name>
</gene>
<evidence type="ECO:0000256" key="2">
    <source>
        <dbReference type="ARBA" id="ARBA00023002"/>
    </source>
</evidence>
<keyword evidence="4" id="KW-1185">Reference proteome</keyword>
<sequence length="254" mass="25971">MSGEQAGPLAGRTAIVTGASKGIGLGIARRLVHDGARVVITARGEDGLRRAVASLGADRVLGVAGRADDPDHQADAVARAIERFGGVDLLVNNAAVNPAYGPLLEVDLAAARRIVEVNVLAALAWTRQAYHAWMGEHGGAVVNVSSIAGLRPAKGLAMYGAGKAMLVHITQSLAVELAPRVRVNAVAPGIVTTEFATPLYAGREDEVAAAYPLRRLGEPDDIAGIVAFLLSGAAGWITGQLVVADGGVSLVAAE</sequence>
<dbReference type="PRINTS" id="PR00080">
    <property type="entry name" value="SDRFAMILY"/>
</dbReference>
<reference evidence="3" key="1">
    <citation type="submission" date="2020-11" db="EMBL/GenBank/DDBJ databases">
        <title>Sequencing the genomes of 1000 actinobacteria strains.</title>
        <authorList>
            <person name="Klenk H.-P."/>
        </authorList>
    </citation>
    <scope>NUCLEOTIDE SEQUENCE</scope>
    <source>
        <strain evidence="3">DSM 43175</strain>
    </source>
</reference>
<dbReference type="EC" id="1.1.1.100" evidence="3"/>
<evidence type="ECO:0000313" key="3">
    <source>
        <dbReference type="EMBL" id="MBG6093068.1"/>
    </source>
</evidence>
<dbReference type="EMBL" id="JADOUA010000001">
    <property type="protein sequence ID" value="MBG6093068.1"/>
    <property type="molecule type" value="Genomic_DNA"/>
</dbReference>
<comment type="similarity">
    <text evidence="1">Belongs to the short-chain dehydrogenases/reductases (SDR) family.</text>
</comment>
<dbReference type="PRINTS" id="PR00081">
    <property type="entry name" value="GDHRDH"/>
</dbReference>
<organism evidence="3 4">
    <name type="scientific">Actinomadura viridis</name>
    <dbReference type="NCBI Taxonomy" id="58110"/>
    <lineage>
        <taxon>Bacteria</taxon>
        <taxon>Bacillati</taxon>
        <taxon>Actinomycetota</taxon>
        <taxon>Actinomycetes</taxon>
        <taxon>Streptosporangiales</taxon>
        <taxon>Thermomonosporaceae</taxon>
        <taxon>Actinomadura</taxon>
    </lineage>
</organism>
<dbReference type="SUPFAM" id="SSF51735">
    <property type="entry name" value="NAD(P)-binding Rossmann-fold domains"/>
    <property type="match status" value="1"/>
</dbReference>
<dbReference type="AlphaFoldDB" id="A0A931DUS0"/>
<dbReference type="CDD" id="cd05233">
    <property type="entry name" value="SDR_c"/>
    <property type="match status" value="1"/>
</dbReference>
<evidence type="ECO:0000313" key="4">
    <source>
        <dbReference type="Proteomes" id="UP000614047"/>
    </source>
</evidence>
<proteinExistence type="inferred from homology"/>
<dbReference type="InterPro" id="IPR036291">
    <property type="entry name" value="NAD(P)-bd_dom_sf"/>
</dbReference>
<dbReference type="RefSeq" id="WP_307829303.1">
    <property type="nucleotide sequence ID" value="NZ_BAABES010000018.1"/>
</dbReference>
<dbReference type="Pfam" id="PF13561">
    <property type="entry name" value="adh_short_C2"/>
    <property type="match status" value="1"/>
</dbReference>
<comment type="caution">
    <text evidence="3">The sequence shown here is derived from an EMBL/GenBank/DDBJ whole genome shotgun (WGS) entry which is preliminary data.</text>
</comment>